<feature type="region of interest" description="Disordered" evidence="1">
    <location>
        <begin position="1"/>
        <end position="21"/>
    </location>
</feature>
<dbReference type="Pfam" id="PF23316">
    <property type="entry name" value="Ig_DLEC1_6th"/>
    <property type="match status" value="1"/>
</dbReference>
<dbReference type="GO" id="GO:0008285">
    <property type="term" value="P:negative regulation of cell population proliferation"/>
    <property type="evidence" value="ECO:0007669"/>
    <property type="project" value="InterPro"/>
</dbReference>
<dbReference type="Gene3D" id="2.60.40.10">
    <property type="entry name" value="Immunoglobulins"/>
    <property type="match status" value="7"/>
</dbReference>
<protein>
    <submittedName>
        <fullName evidence="2">DLEC1 cilia and flagella associated protein</fullName>
    </submittedName>
</protein>
<accession>A0A3B5PY39</accession>
<evidence type="ECO:0000313" key="2">
    <source>
        <dbReference type="Ensembl" id="ENSXMAP00000022606.1"/>
    </source>
</evidence>
<reference evidence="2" key="4">
    <citation type="submission" date="2025-09" db="UniProtKB">
        <authorList>
            <consortium name="Ensembl"/>
        </authorList>
    </citation>
    <scope>IDENTIFICATION</scope>
    <source>
        <strain evidence="2">JP 163 A</strain>
    </source>
</reference>
<proteinExistence type="predicted"/>
<evidence type="ECO:0000256" key="1">
    <source>
        <dbReference type="SAM" id="MobiDB-lite"/>
    </source>
</evidence>
<dbReference type="GO" id="GO:0005737">
    <property type="term" value="C:cytoplasm"/>
    <property type="evidence" value="ECO:0007669"/>
    <property type="project" value="TreeGrafter"/>
</dbReference>
<dbReference type="GeneTree" id="ENSGT00940000165361"/>
<evidence type="ECO:0000313" key="3">
    <source>
        <dbReference type="Proteomes" id="UP000002852"/>
    </source>
</evidence>
<dbReference type="PANTHER" id="PTHR46348">
    <property type="entry name" value="DELETED IN LUNG AND ESOPHAGEAL CANCER PROTEIN 1"/>
    <property type="match status" value="1"/>
</dbReference>
<dbReference type="GO" id="GO:0005929">
    <property type="term" value="C:cilium"/>
    <property type="evidence" value="ECO:0007669"/>
    <property type="project" value="TreeGrafter"/>
</dbReference>
<reference evidence="3" key="2">
    <citation type="journal article" date="2013" name="Nat. Genet.">
        <title>The genome of the platyfish, Xiphophorus maculatus, provides insights into evolutionary adaptation and several complex traits.</title>
        <authorList>
            <person name="Schartl M."/>
            <person name="Walter R.B."/>
            <person name="Shen Y."/>
            <person name="Garcia T."/>
            <person name="Catchen J."/>
            <person name="Amores A."/>
            <person name="Braasch I."/>
            <person name="Chalopin D."/>
            <person name="Volff J.N."/>
            <person name="Lesch K.P."/>
            <person name="Bisazza A."/>
            <person name="Minx P."/>
            <person name="Hillier L."/>
            <person name="Wilson R.K."/>
            <person name="Fuerstenberg S."/>
            <person name="Boore J."/>
            <person name="Searle S."/>
            <person name="Postlethwait J.H."/>
            <person name="Warren W.C."/>
        </authorList>
    </citation>
    <scope>NUCLEOTIDE SEQUENCE [LARGE SCALE GENOMIC DNA]</scope>
    <source>
        <strain evidence="3">JP 163 A</strain>
    </source>
</reference>
<name>A0A3B5PY39_XIPMA</name>
<dbReference type="Ensembl" id="ENSXMAT00000035661.1">
    <property type="protein sequence ID" value="ENSXMAP00000022606.1"/>
    <property type="gene ID" value="ENSXMAG00000009312.2"/>
</dbReference>
<reference evidence="2" key="3">
    <citation type="submission" date="2025-08" db="UniProtKB">
        <authorList>
            <consortium name="Ensembl"/>
        </authorList>
    </citation>
    <scope>IDENTIFICATION</scope>
    <source>
        <strain evidence="2">JP 163 A</strain>
    </source>
</reference>
<sequence>MTEDTFVEPLMDSHRPSSGTSQDISHVLMSVFKGVYNKDIIAKGNLLSNLIKTNVGKNSYHDKYVKELHQARSEYEQCIKMADMMEDHICKGKAQAAAKESRNCERMKADLVDGCDYAMFPVKSTFCWCVDDDLLKRNNLISPGDYLPAEKPQIRAPAPGRFPSDEGIVAPGMSSKYTLRFAPDSLGDFKDFMMVQTESQHLFVVPIEARRPPPVLTLPRVLDCGYCLVGGVKFLEFMCQNVGLSAGTFYIIPKDQWPAPNLRSLSTTYFSEKPPFAVGPCVFSLQPGEAIVVEVVFFPTTVEHCSQPFAIICDNCQVKYISLEGDSQLVGVELVSISGENEPLTAGEMHDLTAEHFVRFSECHPHIEQQKRLVIRNNVHLELAFHWQIMKPNLRSLLPGETHEPSHIQFHPDTNDVYHMSPPSGLLAPCQEHEFLLTFCPKELKDYHSVFHLVLRDIPLMPLEPNDNSILHPVHSGSKLNNVIIMDIEVKGSTELYRVLLEPYGVIIPGEIFISIATHRQFKMWNHSKTFILFQWERLNSSSHVIDVEPSAGRIEENECFDFEVIVTGGKPDKLKTNLVCNIQHRHEPVKLPIEVSFKGPTVKLSVPCVDFGLVRLGDEVQTTLSLTNTTPLEACWMFKEKINNKQDHQDTNAVEQEVVVEPGTGVLPPFASCSVTLHLNLDFCQKFETEMELIVENGTTSPFWIQAVVQSPQVCFLNCKLVFSDLYLGVPSTGTVTLFNQTLLPSHFSWKEHLQGKQASLCTATFDPSSGILGPNATMNINVNLTSHTDLKLTEVAAICDVQGMNSPLVLQIVGSQSKKLSVSYSLPGACHIGNSDSPSALIIDFGKDVILKTEVTKQFLMTNESAIPAAFTIKPEFFTCNVSMANSLLEKRLTYLKTPLFTEQVTKVEAKAHEDFVTGLLAHGNGAAFMVQPDSGQLGPFETKTVDVTAYCLMWGEYRDHLICKVGDLEPMHITMQMTVKGCPLYFQMIGPQPDDQCQGPTMHFGTHLSGGDTISQPLRINNPTMFDIQVDWEIYNIDENDHTLIELVMSCGDHFPLKDDDGNELLKGTFRVFNENDPTQWEKNQTPTLVGTSMSLQSGTNGKEKEYEEEEHLYPAKKNFISVHTRPYIGSLSDSPYSIIPQQIVIPAKSTGCIHVSFTPFNLSESQCESRCVGVACGFLNLNSEKAVCIPGKVRRDLALDLQPVKLDLLGTIKPAVLLVQMEEDSETLEFNASAGDLLRVESDNEVVVSEFSIVESFQLRNIKETPLHFKLETQPPFSVVRPHSGVWTSISSTNGLDQPLVLYPQNSMQVKVAFHCSLSLLDLLNHTEEDLSLAGSLIHTKTGRKKLRLQQNLLIHHSNNNLQKVPLCAYLELPILSLSTDCLTFGFCDVGDRQTRKISLSCRGSNTYWKSLIKSDEGDPQVFEVAPDSGVFQSRELVRTSSSQFLQISFTPSKQKEFTALLVIESPLVKTPLTLPLLGVGSFDEDYISTYFLSGKTADDEMVFGGL</sequence>
<reference evidence="3" key="1">
    <citation type="submission" date="2012-01" db="EMBL/GenBank/DDBJ databases">
        <authorList>
            <person name="Walter R."/>
            <person name="Schartl M."/>
            <person name="Warren W."/>
        </authorList>
    </citation>
    <scope>NUCLEOTIDE SEQUENCE [LARGE SCALE GENOMIC DNA]</scope>
    <source>
        <strain evidence="3">JP 163 A</strain>
    </source>
</reference>
<dbReference type="PANTHER" id="PTHR46348:SF1">
    <property type="entry name" value="DELETED IN LUNG AND ESOPHAGEAL CANCER PROTEIN 1"/>
    <property type="match status" value="1"/>
</dbReference>
<dbReference type="GO" id="GO:0015631">
    <property type="term" value="F:tubulin binding"/>
    <property type="evidence" value="ECO:0007669"/>
    <property type="project" value="TreeGrafter"/>
</dbReference>
<dbReference type="InterPro" id="IPR013783">
    <property type="entry name" value="Ig-like_fold"/>
</dbReference>
<dbReference type="Proteomes" id="UP000002852">
    <property type="component" value="Unassembled WGS sequence"/>
</dbReference>
<dbReference type="InterPro" id="IPR033304">
    <property type="entry name" value="DLEC1"/>
</dbReference>
<keyword evidence="3" id="KW-1185">Reference proteome</keyword>
<organism evidence="2 3">
    <name type="scientific">Xiphophorus maculatus</name>
    <name type="common">Southern platyfish</name>
    <name type="synonym">Platypoecilus maculatus</name>
    <dbReference type="NCBI Taxonomy" id="8083"/>
    <lineage>
        <taxon>Eukaryota</taxon>
        <taxon>Metazoa</taxon>
        <taxon>Chordata</taxon>
        <taxon>Craniata</taxon>
        <taxon>Vertebrata</taxon>
        <taxon>Euteleostomi</taxon>
        <taxon>Actinopterygii</taxon>
        <taxon>Neopterygii</taxon>
        <taxon>Teleostei</taxon>
        <taxon>Neoteleostei</taxon>
        <taxon>Acanthomorphata</taxon>
        <taxon>Ovalentaria</taxon>
        <taxon>Atherinomorphae</taxon>
        <taxon>Cyprinodontiformes</taxon>
        <taxon>Poeciliidae</taxon>
        <taxon>Poeciliinae</taxon>
        <taxon>Xiphophorus</taxon>
    </lineage>
</organism>